<dbReference type="EMBL" id="CP001826">
    <property type="protein sequence ID" value="ACZ43616.1"/>
    <property type="molecule type" value="Genomic_DNA"/>
</dbReference>
<reference evidence="3" key="1">
    <citation type="journal article" date="2010" name="Stand. Genomic Sci.">
        <title>Complete genome sequence of 'Thermobaculum terrenum' type strain (YNP1).</title>
        <authorList>
            <person name="Kiss H."/>
            <person name="Cleland D."/>
            <person name="Lapidus A."/>
            <person name="Lucas S."/>
            <person name="Glavina Del Rio T."/>
            <person name="Nolan M."/>
            <person name="Tice H."/>
            <person name="Han C."/>
            <person name="Goodwin L."/>
            <person name="Pitluck S."/>
            <person name="Liolios K."/>
            <person name="Ivanova N."/>
            <person name="Mavromatis K."/>
            <person name="Ovchinnikova G."/>
            <person name="Pati A."/>
            <person name="Chen A."/>
            <person name="Palaniappan K."/>
            <person name="Land M."/>
            <person name="Hauser L."/>
            <person name="Chang Y."/>
            <person name="Jeffries C."/>
            <person name="Lu M."/>
            <person name="Brettin T."/>
            <person name="Detter J."/>
            <person name="Goker M."/>
            <person name="Tindall B."/>
            <person name="Beck B."/>
            <person name="McDermott T."/>
            <person name="Woyke T."/>
            <person name="Bristow J."/>
            <person name="Eisen J."/>
            <person name="Markowitz V."/>
            <person name="Hugenholtz P."/>
            <person name="Kyrpides N."/>
            <person name="Klenk H."/>
            <person name="Cheng J."/>
        </authorList>
    </citation>
    <scope>NUCLEOTIDE SEQUENCE [LARGE SCALE GENOMIC DNA]</scope>
    <source>
        <strain evidence="3">ATCC BAA-798 / YNP1</strain>
    </source>
</reference>
<dbReference type="PROSITE" id="PS51704">
    <property type="entry name" value="GP_PDE"/>
    <property type="match status" value="1"/>
</dbReference>
<dbReference type="OrthoDB" id="384721at2"/>
<dbReference type="GO" id="GO:0006629">
    <property type="term" value="P:lipid metabolic process"/>
    <property type="evidence" value="ECO:0007669"/>
    <property type="project" value="InterPro"/>
</dbReference>
<evidence type="ECO:0000259" key="1">
    <source>
        <dbReference type="PROSITE" id="PS51704"/>
    </source>
</evidence>
<keyword evidence="3" id="KW-1185">Reference proteome</keyword>
<feature type="domain" description="GP-PDE" evidence="1">
    <location>
        <begin position="27"/>
        <end position="265"/>
    </location>
</feature>
<sequence length="277" mass="31517">MYLWNPGSWWERGFVVGQEQELTLSSTMAIAHRGASALAPENTLAAFITAVEIGVDAIELDVQRTKDGQLVCIHDAHLERTTDGEGMVGDRTLRQIKLLDAGSWFYSPEVRPTWPRYYFEVPTLEEAIEITRERCRLIIELKNPELYPGIEEQVAKVAPEDAIFQSFDVGCVRRMASLVGRQRCFQLWGPRAPLWRRRFEEVTEYAGGICMHHVTVSRRIVAIAHSLGLAVTTYTVNSEREMSRMVSREVDGIISDNPVLLCRRIRERLPQAEEEAS</sequence>
<gene>
    <name evidence="2" type="ordered locus">Tter_2729</name>
</gene>
<evidence type="ECO:0000313" key="2">
    <source>
        <dbReference type="EMBL" id="ACZ43616.1"/>
    </source>
</evidence>
<dbReference type="STRING" id="525904.Tter_2729"/>
<dbReference type="HOGENOM" id="CLU_030006_3_5_0"/>
<proteinExistence type="predicted"/>
<dbReference type="RefSeq" id="WP_012876647.1">
    <property type="nucleotide sequence ID" value="NC_013526.1"/>
</dbReference>
<dbReference type="eggNOG" id="COG0584">
    <property type="taxonomic scope" value="Bacteria"/>
</dbReference>
<dbReference type="Gene3D" id="3.20.20.190">
    <property type="entry name" value="Phosphatidylinositol (PI) phosphodiesterase"/>
    <property type="match status" value="1"/>
</dbReference>
<protein>
    <submittedName>
        <fullName evidence="2">Glycerophosphodiester phosphodiesterase</fullName>
        <ecNumber evidence="2">3.1.4.46</ecNumber>
    </submittedName>
</protein>
<dbReference type="Proteomes" id="UP000000323">
    <property type="component" value="Chromosome 2"/>
</dbReference>
<evidence type="ECO:0000313" key="3">
    <source>
        <dbReference type="Proteomes" id="UP000000323"/>
    </source>
</evidence>
<organism evidence="2 3">
    <name type="scientific">Thermobaculum terrenum (strain ATCC BAA-798 / CCMEE 7001 / YNP1)</name>
    <dbReference type="NCBI Taxonomy" id="525904"/>
    <lineage>
        <taxon>Bacteria</taxon>
        <taxon>Bacillati</taxon>
        <taxon>Chloroflexota</taxon>
        <taxon>Chloroflexia</taxon>
        <taxon>Candidatus Thermobaculales</taxon>
        <taxon>Candidatus Thermobaculaceae</taxon>
        <taxon>Thermobaculum</taxon>
    </lineage>
</organism>
<dbReference type="CDD" id="cd08556">
    <property type="entry name" value="GDPD"/>
    <property type="match status" value="1"/>
</dbReference>
<dbReference type="PANTHER" id="PTHR46211:SF14">
    <property type="entry name" value="GLYCEROPHOSPHODIESTER PHOSPHODIESTERASE"/>
    <property type="match status" value="1"/>
</dbReference>
<dbReference type="SUPFAM" id="SSF51695">
    <property type="entry name" value="PLC-like phosphodiesterases"/>
    <property type="match status" value="1"/>
</dbReference>
<dbReference type="InterPro" id="IPR017946">
    <property type="entry name" value="PLC-like_Pdiesterase_TIM-brl"/>
</dbReference>
<name>D1CIP6_THET1</name>
<dbReference type="GO" id="GO:0008889">
    <property type="term" value="F:glycerophosphodiester phosphodiesterase activity"/>
    <property type="evidence" value="ECO:0007669"/>
    <property type="project" value="UniProtKB-EC"/>
</dbReference>
<dbReference type="AlphaFoldDB" id="D1CIP6"/>
<accession>D1CIP6</accession>
<dbReference type="InterPro" id="IPR030395">
    <property type="entry name" value="GP_PDE_dom"/>
</dbReference>
<dbReference type="PANTHER" id="PTHR46211">
    <property type="entry name" value="GLYCEROPHOSPHORYL DIESTER PHOSPHODIESTERASE"/>
    <property type="match status" value="1"/>
</dbReference>
<keyword evidence="2" id="KW-0378">Hydrolase</keyword>
<dbReference type="EC" id="3.1.4.46" evidence="2"/>
<dbReference type="Pfam" id="PF03009">
    <property type="entry name" value="GDPD"/>
    <property type="match status" value="1"/>
</dbReference>
<dbReference type="KEGG" id="ttr:Tter_2729"/>